<reference evidence="2" key="1">
    <citation type="submission" date="2023-10" db="EMBL/GenBank/DDBJ databases">
        <authorList>
            <person name="Chen Y."/>
            <person name="Shah S."/>
            <person name="Dougan E. K."/>
            <person name="Thang M."/>
            <person name="Chan C."/>
        </authorList>
    </citation>
    <scope>NUCLEOTIDE SEQUENCE [LARGE SCALE GENOMIC DNA]</scope>
</reference>
<feature type="region of interest" description="Disordered" evidence="1">
    <location>
        <begin position="27"/>
        <end position="125"/>
    </location>
</feature>
<comment type="caution">
    <text evidence="2">The sequence shown here is derived from an EMBL/GenBank/DDBJ whole genome shotgun (WGS) entry which is preliminary data.</text>
</comment>
<sequence length="125" mass="13624">MANELRSAVGGTALPLEVGRRAHASRPQLLPALGQRTAADHGDELSGSAEHVAGGATQHRQRERIRRSRHWDSPSRRPLSDLRHQVRSFADRPGPGHSCAMPDRDAALPKHGKRTRREPGVTNAA</sequence>
<organism evidence="2 3">
    <name type="scientific">Prorocentrum cordatum</name>
    <dbReference type="NCBI Taxonomy" id="2364126"/>
    <lineage>
        <taxon>Eukaryota</taxon>
        <taxon>Sar</taxon>
        <taxon>Alveolata</taxon>
        <taxon>Dinophyceae</taxon>
        <taxon>Prorocentrales</taxon>
        <taxon>Prorocentraceae</taxon>
        <taxon>Prorocentrum</taxon>
    </lineage>
</organism>
<feature type="compositionally biased region" description="Basic residues" evidence="1">
    <location>
        <begin position="59"/>
        <end position="69"/>
    </location>
</feature>
<feature type="region of interest" description="Disordered" evidence="1">
    <location>
        <begin position="1"/>
        <end position="20"/>
    </location>
</feature>
<evidence type="ECO:0000313" key="2">
    <source>
        <dbReference type="EMBL" id="CAK0891179.1"/>
    </source>
</evidence>
<name>A0ABN9WWB6_9DINO</name>
<dbReference type="Proteomes" id="UP001189429">
    <property type="component" value="Unassembled WGS sequence"/>
</dbReference>
<evidence type="ECO:0000256" key="1">
    <source>
        <dbReference type="SAM" id="MobiDB-lite"/>
    </source>
</evidence>
<proteinExistence type="predicted"/>
<protein>
    <submittedName>
        <fullName evidence="2">Uncharacterized protein</fullName>
    </submittedName>
</protein>
<keyword evidence="3" id="KW-1185">Reference proteome</keyword>
<dbReference type="EMBL" id="CAUYUJ010019438">
    <property type="protein sequence ID" value="CAK0891179.1"/>
    <property type="molecule type" value="Genomic_DNA"/>
</dbReference>
<gene>
    <name evidence="2" type="ORF">PCOR1329_LOCUS71195</name>
</gene>
<feature type="compositionally biased region" description="Basic and acidic residues" evidence="1">
    <location>
        <begin position="70"/>
        <end position="84"/>
    </location>
</feature>
<evidence type="ECO:0000313" key="3">
    <source>
        <dbReference type="Proteomes" id="UP001189429"/>
    </source>
</evidence>
<accession>A0ABN9WWB6</accession>